<gene>
    <name evidence="2" type="ORF">GGQ96_003274</name>
</gene>
<organism evidence="2 3">
    <name type="scientific">Sphingomonas abaci</name>
    <dbReference type="NCBI Taxonomy" id="237611"/>
    <lineage>
        <taxon>Bacteria</taxon>
        <taxon>Pseudomonadati</taxon>
        <taxon>Pseudomonadota</taxon>
        <taxon>Alphaproteobacteria</taxon>
        <taxon>Sphingomonadales</taxon>
        <taxon>Sphingomonadaceae</taxon>
        <taxon>Sphingomonas</taxon>
    </lineage>
</organism>
<dbReference type="SUPFAM" id="SSF46785">
    <property type="entry name" value="Winged helix' DNA-binding domain"/>
    <property type="match status" value="1"/>
</dbReference>
<dbReference type="InterPro" id="IPR036390">
    <property type="entry name" value="WH_DNA-bd_sf"/>
</dbReference>
<keyword evidence="3" id="KW-1185">Reference proteome</keyword>
<evidence type="ECO:0000313" key="2">
    <source>
        <dbReference type="EMBL" id="MBB4619124.1"/>
    </source>
</evidence>
<protein>
    <submittedName>
        <fullName evidence="2">DNA-binding MarR family transcriptional regulator</fullName>
    </submittedName>
</protein>
<dbReference type="InterPro" id="IPR036388">
    <property type="entry name" value="WH-like_DNA-bd_sf"/>
</dbReference>
<dbReference type="Gene3D" id="1.10.10.10">
    <property type="entry name" value="Winged helix-like DNA-binding domain superfamily/Winged helix DNA-binding domain"/>
    <property type="match status" value="1"/>
</dbReference>
<reference evidence="2 3" key="1">
    <citation type="submission" date="2020-08" db="EMBL/GenBank/DDBJ databases">
        <title>Genomic Encyclopedia of Type Strains, Phase IV (KMG-IV): sequencing the most valuable type-strain genomes for metagenomic binning, comparative biology and taxonomic classification.</title>
        <authorList>
            <person name="Goeker M."/>
        </authorList>
    </citation>
    <scope>NUCLEOTIDE SEQUENCE [LARGE SCALE GENOMIC DNA]</scope>
    <source>
        <strain evidence="2 3">DSM 15867</strain>
    </source>
</reference>
<dbReference type="Proteomes" id="UP000574769">
    <property type="component" value="Unassembled WGS sequence"/>
</dbReference>
<evidence type="ECO:0000256" key="1">
    <source>
        <dbReference type="SAM" id="MobiDB-lite"/>
    </source>
</evidence>
<proteinExistence type="predicted"/>
<dbReference type="EMBL" id="JACHNY010000007">
    <property type="protein sequence ID" value="MBB4619124.1"/>
    <property type="molecule type" value="Genomic_DNA"/>
</dbReference>
<keyword evidence="2" id="KW-0238">DNA-binding</keyword>
<dbReference type="GO" id="GO:0003677">
    <property type="term" value="F:DNA binding"/>
    <property type="evidence" value="ECO:0007669"/>
    <property type="project" value="UniProtKB-KW"/>
</dbReference>
<comment type="caution">
    <text evidence="2">The sequence shown here is derived from an EMBL/GenBank/DDBJ whole genome shotgun (WGS) entry which is preliminary data.</text>
</comment>
<dbReference type="RefSeq" id="WP_184116570.1">
    <property type="nucleotide sequence ID" value="NZ_JACHNY010000007.1"/>
</dbReference>
<name>A0A7W7AMZ0_9SPHN</name>
<feature type="region of interest" description="Disordered" evidence="1">
    <location>
        <begin position="116"/>
        <end position="135"/>
    </location>
</feature>
<dbReference type="AlphaFoldDB" id="A0A7W7AMZ0"/>
<evidence type="ECO:0000313" key="3">
    <source>
        <dbReference type="Proteomes" id="UP000574769"/>
    </source>
</evidence>
<accession>A0A7W7AMZ0</accession>
<sequence length="163" mass="17763">MSGADQIARLAAVRAEIDARRERDGIFAGLHAANPRWSIVLELEAALLAGRPQIVMGALIRNAGMSHTTGLRIIDGLVAGDWLTSIKDPKDDRRRLISLGPCAVRALAEYRARQGYAQATPAKPPRGRIDPPREWAPEQIDLEDAIAESLAARKSKRESRIAA</sequence>